<dbReference type="CDD" id="cd07377">
    <property type="entry name" value="WHTH_GntR"/>
    <property type="match status" value="1"/>
</dbReference>
<dbReference type="InterPro" id="IPR036390">
    <property type="entry name" value="WH_DNA-bd_sf"/>
</dbReference>
<keyword evidence="3" id="KW-0804">Transcription</keyword>
<evidence type="ECO:0000256" key="2">
    <source>
        <dbReference type="ARBA" id="ARBA00023125"/>
    </source>
</evidence>
<organism evidence="5 6">
    <name type="scientific">Litoreibacter roseus</name>
    <dbReference type="NCBI Taxonomy" id="2601869"/>
    <lineage>
        <taxon>Bacteria</taxon>
        <taxon>Pseudomonadati</taxon>
        <taxon>Pseudomonadota</taxon>
        <taxon>Alphaproteobacteria</taxon>
        <taxon>Rhodobacterales</taxon>
        <taxon>Roseobacteraceae</taxon>
        <taxon>Litoreibacter</taxon>
    </lineage>
</organism>
<dbReference type="InterPro" id="IPR011711">
    <property type="entry name" value="GntR_C"/>
</dbReference>
<dbReference type="Gene3D" id="1.10.10.10">
    <property type="entry name" value="Winged helix-like DNA-binding domain superfamily/Winged helix DNA-binding domain"/>
    <property type="match status" value="1"/>
</dbReference>
<dbReference type="Pfam" id="PF00392">
    <property type="entry name" value="GntR"/>
    <property type="match status" value="1"/>
</dbReference>
<dbReference type="InterPro" id="IPR008920">
    <property type="entry name" value="TF_FadR/GntR_C"/>
</dbReference>
<protein>
    <submittedName>
        <fullName evidence="5">GntR family transcriptional regulator</fullName>
    </submittedName>
</protein>
<dbReference type="GO" id="GO:0003700">
    <property type="term" value="F:DNA-binding transcription factor activity"/>
    <property type="evidence" value="ECO:0007669"/>
    <property type="project" value="InterPro"/>
</dbReference>
<dbReference type="AlphaFoldDB" id="A0A6N6JAR8"/>
<proteinExistence type="predicted"/>
<dbReference type="EMBL" id="BLJE01000001">
    <property type="protein sequence ID" value="GFE63226.1"/>
    <property type="molecule type" value="Genomic_DNA"/>
</dbReference>
<dbReference type="InterPro" id="IPR036388">
    <property type="entry name" value="WH-like_DNA-bd_sf"/>
</dbReference>
<accession>A0A6N6JAR8</accession>
<dbReference type="PROSITE" id="PS50949">
    <property type="entry name" value="HTH_GNTR"/>
    <property type="match status" value="1"/>
</dbReference>
<dbReference type="Pfam" id="PF07729">
    <property type="entry name" value="FCD"/>
    <property type="match status" value="1"/>
</dbReference>
<evidence type="ECO:0000313" key="6">
    <source>
        <dbReference type="Proteomes" id="UP000436822"/>
    </source>
</evidence>
<dbReference type="PANTHER" id="PTHR43537:SF24">
    <property type="entry name" value="GLUCONATE OPERON TRANSCRIPTIONAL REPRESSOR"/>
    <property type="match status" value="1"/>
</dbReference>
<reference evidence="5 6" key="1">
    <citation type="submission" date="2019-12" db="EMBL/GenBank/DDBJ databases">
        <title>Litoreibacter badius sp. nov., a novel bacteriochlorophyll a-containing bacterium in the genus Litoreibacter.</title>
        <authorList>
            <person name="Kanamuro M."/>
            <person name="Takabe Y."/>
            <person name="Mori K."/>
            <person name="Takaichi S."/>
            <person name="Hanada S."/>
        </authorList>
    </citation>
    <scope>NUCLEOTIDE SEQUENCE [LARGE SCALE GENOMIC DNA]</scope>
    <source>
        <strain evidence="5 6">K6</strain>
    </source>
</reference>
<dbReference type="InterPro" id="IPR000524">
    <property type="entry name" value="Tscrpt_reg_HTH_GntR"/>
</dbReference>
<feature type="domain" description="HTH gntR-type" evidence="4">
    <location>
        <begin position="5"/>
        <end position="72"/>
    </location>
</feature>
<dbReference type="PRINTS" id="PR00035">
    <property type="entry name" value="HTHGNTR"/>
</dbReference>
<dbReference type="PRINTS" id="PR00033">
    <property type="entry name" value="HTHASNC"/>
</dbReference>
<gene>
    <name evidence="5" type="ORF">KIN_03000</name>
</gene>
<dbReference type="RefSeq" id="WP_159804182.1">
    <property type="nucleotide sequence ID" value="NZ_BLJE01000001.1"/>
</dbReference>
<comment type="caution">
    <text evidence="5">The sequence shown here is derived from an EMBL/GenBank/DDBJ whole genome shotgun (WGS) entry which is preliminary data.</text>
</comment>
<dbReference type="Proteomes" id="UP000436822">
    <property type="component" value="Unassembled WGS sequence"/>
</dbReference>
<dbReference type="PANTHER" id="PTHR43537">
    <property type="entry name" value="TRANSCRIPTIONAL REGULATOR, GNTR FAMILY"/>
    <property type="match status" value="1"/>
</dbReference>
<dbReference type="SUPFAM" id="SSF48008">
    <property type="entry name" value="GntR ligand-binding domain-like"/>
    <property type="match status" value="1"/>
</dbReference>
<evidence type="ECO:0000259" key="4">
    <source>
        <dbReference type="PROSITE" id="PS50949"/>
    </source>
</evidence>
<sequence>MAQKKLTADDAYRALHDKIIAGDLKPGAKLREVEIAESLGVSRTPVREALRRLESDGLLTHAPHKGAVVKQLDFQSISELYKIREVLEGTAAGLAARQMSEVEIAALYDMLPAQIEVKDNEVEASRLNKLFHRTICHGASNRYLIEMIDGLDLSMALLGRSTLGLEARKDQAISEHRKIIDAIAVGDAVEAEAAARKHIRSSHAARLKILLEDS</sequence>
<dbReference type="SMART" id="SM00895">
    <property type="entry name" value="FCD"/>
    <property type="match status" value="1"/>
</dbReference>
<evidence type="ECO:0000313" key="5">
    <source>
        <dbReference type="EMBL" id="GFE63226.1"/>
    </source>
</evidence>
<evidence type="ECO:0000256" key="3">
    <source>
        <dbReference type="ARBA" id="ARBA00023163"/>
    </source>
</evidence>
<dbReference type="Gene3D" id="1.20.120.530">
    <property type="entry name" value="GntR ligand-binding domain-like"/>
    <property type="match status" value="1"/>
</dbReference>
<dbReference type="SUPFAM" id="SSF46785">
    <property type="entry name" value="Winged helix' DNA-binding domain"/>
    <property type="match status" value="1"/>
</dbReference>
<dbReference type="InterPro" id="IPR000485">
    <property type="entry name" value="AsnC-type_HTH_dom"/>
</dbReference>
<name>A0A6N6JAR8_9RHOB</name>
<keyword evidence="6" id="KW-1185">Reference proteome</keyword>
<keyword evidence="1" id="KW-0805">Transcription regulation</keyword>
<dbReference type="OrthoDB" id="9812645at2"/>
<evidence type="ECO:0000256" key="1">
    <source>
        <dbReference type="ARBA" id="ARBA00023015"/>
    </source>
</evidence>
<dbReference type="SMART" id="SM00345">
    <property type="entry name" value="HTH_GNTR"/>
    <property type="match status" value="1"/>
</dbReference>
<dbReference type="GO" id="GO:0043565">
    <property type="term" value="F:sequence-specific DNA binding"/>
    <property type="evidence" value="ECO:0007669"/>
    <property type="project" value="InterPro"/>
</dbReference>
<keyword evidence="2" id="KW-0238">DNA-binding</keyword>